<dbReference type="Proteomes" id="UP000093336">
    <property type="component" value="Unassembled WGS sequence"/>
</dbReference>
<organism evidence="1 2">
    <name type="scientific">Legionella jamestowniensis</name>
    <dbReference type="NCBI Taxonomy" id="455"/>
    <lineage>
        <taxon>Bacteria</taxon>
        <taxon>Pseudomonadati</taxon>
        <taxon>Pseudomonadota</taxon>
        <taxon>Gammaproteobacteria</taxon>
        <taxon>Legionellales</taxon>
        <taxon>Legionellaceae</taxon>
        <taxon>Legionella</taxon>
    </lineage>
</organism>
<accession>A0ABX2XRC9</accession>
<dbReference type="EMBL" id="LYOZ01000052">
    <property type="protein sequence ID" value="OCH97116.1"/>
    <property type="molecule type" value="Genomic_DNA"/>
</dbReference>
<gene>
    <name evidence="1" type="ORF">A8135_05665</name>
</gene>
<evidence type="ECO:0000313" key="2">
    <source>
        <dbReference type="Proteomes" id="UP000093336"/>
    </source>
</evidence>
<comment type="caution">
    <text evidence="1">The sequence shown here is derived from an EMBL/GenBank/DDBJ whole genome shotgun (WGS) entry which is preliminary data.</text>
</comment>
<evidence type="ECO:0008006" key="3">
    <source>
        <dbReference type="Google" id="ProtNLM"/>
    </source>
</evidence>
<proteinExistence type="predicted"/>
<keyword evidence="2" id="KW-1185">Reference proteome</keyword>
<name>A0ABX2XRC9_9GAMM</name>
<reference evidence="1 2" key="1">
    <citation type="submission" date="2016-05" db="EMBL/GenBank/DDBJ databases">
        <authorList>
            <person name="Prochazka B."/>
            <person name="Indra A."/>
            <person name="Hasenberger P."/>
            <person name="Blaschitz M."/>
            <person name="Wagner L."/>
            <person name="Wewalka G."/>
            <person name="Sorschag S."/>
            <person name="Schmid D."/>
            <person name="Ruppitsch W."/>
        </authorList>
    </citation>
    <scope>NUCLEOTIDE SEQUENCE [LARGE SCALE GENOMIC DNA]</scope>
    <source>
        <strain evidence="1 2">974010_12</strain>
    </source>
</reference>
<protein>
    <recommendedName>
        <fullName evidence="3">Secreted protein</fullName>
    </recommendedName>
</protein>
<evidence type="ECO:0000313" key="1">
    <source>
        <dbReference type="EMBL" id="OCH97116.1"/>
    </source>
</evidence>
<sequence length="308" mass="34301">MASQAPTAISHINYLNALEYVVKKLLSILTKKNLIIFFLMNLICPPLIAHSKLAGHQHHQHPSSTSQPLSTIDFTIEKIIPKNTGKEVFIKLTNNKTNQPVLLSDLKEVHTQKIHLLIIDNTLSDYSHVHPTPTKVAGVYRFQWQPAHKNGTYRAWADLVPVTTNKQEYVTVDLLSGDNNESINIKPQSSYESAVDGYQFHLSFDTPLQTGKPTMGKIVITDNKGKPVENLEPIMGAFAHIVGFNQDLKTVVHIHPMGQEPTGKGARGGPELQFHIQPEKSGYTKVFAQVKINGKELYAPFGVFVKNS</sequence>